<dbReference type="AlphaFoldDB" id="A0A9P0EQF4"/>
<keyword evidence="2" id="KW-1185">Reference proteome</keyword>
<protein>
    <submittedName>
        <fullName evidence="1">Uncharacterized protein</fullName>
    </submittedName>
</protein>
<organism evidence="1 2">
    <name type="scientific">Clonostachys solani</name>
    <dbReference type="NCBI Taxonomy" id="160281"/>
    <lineage>
        <taxon>Eukaryota</taxon>
        <taxon>Fungi</taxon>
        <taxon>Dikarya</taxon>
        <taxon>Ascomycota</taxon>
        <taxon>Pezizomycotina</taxon>
        <taxon>Sordariomycetes</taxon>
        <taxon>Hypocreomycetidae</taxon>
        <taxon>Hypocreales</taxon>
        <taxon>Bionectriaceae</taxon>
        <taxon>Clonostachys</taxon>
    </lineage>
</organism>
<proteinExistence type="predicted"/>
<dbReference type="EMBL" id="CABFOC020000060">
    <property type="protein sequence ID" value="CAH0055778.1"/>
    <property type="molecule type" value="Genomic_DNA"/>
</dbReference>
<evidence type="ECO:0000313" key="1">
    <source>
        <dbReference type="EMBL" id="CAH0055778.1"/>
    </source>
</evidence>
<evidence type="ECO:0000313" key="2">
    <source>
        <dbReference type="Proteomes" id="UP000775872"/>
    </source>
</evidence>
<gene>
    <name evidence="1" type="ORF">CSOL1703_00017973</name>
</gene>
<name>A0A9P0EQF4_9HYPO</name>
<comment type="caution">
    <text evidence="1">The sequence shown here is derived from an EMBL/GenBank/DDBJ whole genome shotgun (WGS) entry which is preliminary data.</text>
</comment>
<reference evidence="1" key="1">
    <citation type="submission" date="2021-10" db="EMBL/GenBank/DDBJ databases">
        <authorList>
            <person name="Piombo E."/>
        </authorList>
    </citation>
    <scope>NUCLEOTIDE SEQUENCE</scope>
</reference>
<dbReference type="Proteomes" id="UP000775872">
    <property type="component" value="Unassembled WGS sequence"/>
</dbReference>
<sequence length="149" mass="16610">MAIKRSSIYVRLLKSSTRIPQSTKQTSKRFSLCLSGHSFSASSRTEIDGYAFCSGLSALNLSYEINQNLQGIIPPIAYLIRGAVFRPRYEGCETSQSGRFSLDIRPLSELVDMYHTRKATNPLDKIYALLGISSDNHDDLNKAGLLPNY</sequence>
<accession>A0A9P0EQF4</accession>
<dbReference type="OrthoDB" id="194358at2759"/>